<dbReference type="InterPro" id="IPR009003">
    <property type="entry name" value="Peptidase_S1_PA"/>
</dbReference>
<evidence type="ECO:0000256" key="1">
    <source>
        <dbReference type="ARBA" id="ARBA00010541"/>
    </source>
</evidence>
<keyword evidence="2" id="KW-0645">Protease</keyword>
<keyword evidence="7" id="KW-1185">Reference proteome</keyword>
<sequence length="333" mass="36308">MINSYGFNLSKRRRHLILMAAMIISLGIFPVTGFAIDCGRAKTAPEQAICSNPELKAFDTYLAKAYSDIRGIVPVDLFNDVKKSQIEWIKKRDVKCGGNVTCLMQETQQRTAVLSDFVQSYIERLRIELLGNQPVDDVQIVTDSPPDRPLDPKAIYQKAAQSVVVVVAFNDKSGDLSQGSGVVIAENKIATNCHILEKSNSTVVFFKGKPYQTESVVGNKALDYCILYTVDLPARIADLAELSTVTPGQRVYSVGSPRGLDLTIAEGLISGLRDQDDIAFPLIQTSAAISPGSSGGGLFDEYGRVIGITTFLLKDSQNINFALPVELSRIIIN</sequence>
<dbReference type="Pfam" id="PF13365">
    <property type="entry name" value="Trypsin_2"/>
    <property type="match status" value="1"/>
</dbReference>
<dbReference type="PRINTS" id="PR00834">
    <property type="entry name" value="PROTEASES2C"/>
</dbReference>
<dbReference type="AlphaFoldDB" id="A0A6N7EY11"/>
<keyword evidence="3" id="KW-0378">Hydrolase</keyword>
<evidence type="ECO:0000313" key="6">
    <source>
        <dbReference type="EMBL" id="MPV86430.1"/>
    </source>
</evidence>
<comment type="caution">
    <text evidence="6">The sequence shown here is derived from an EMBL/GenBank/DDBJ whole genome shotgun (WGS) entry which is preliminary data.</text>
</comment>
<gene>
    <name evidence="6" type="ORF">GCU85_06765</name>
</gene>
<organism evidence="6 7">
    <name type="scientific">Ostreibacterium oceani</name>
    <dbReference type="NCBI Taxonomy" id="2654998"/>
    <lineage>
        <taxon>Bacteria</taxon>
        <taxon>Pseudomonadati</taxon>
        <taxon>Pseudomonadota</taxon>
        <taxon>Gammaproteobacteria</taxon>
        <taxon>Cardiobacteriales</taxon>
        <taxon>Ostreibacteriaceae</taxon>
        <taxon>Ostreibacterium</taxon>
    </lineage>
</organism>
<dbReference type="Proteomes" id="UP000471298">
    <property type="component" value="Unassembled WGS sequence"/>
</dbReference>
<dbReference type="GO" id="GO:0006508">
    <property type="term" value="P:proteolysis"/>
    <property type="evidence" value="ECO:0007669"/>
    <property type="project" value="UniProtKB-KW"/>
</dbReference>
<dbReference type="PANTHER" id="PTHR43343:SF3">
    <property type="entry name" value="PROTEASE DO-LIKE 8, CHLOROPLASTIC"/>
    <property type="match status" value="1"/>
</dbReference>
<dbReference type="InParanoid" id="A0A6N7EY11"/>
<evidence type="ECO:0000256" key="4">
    <source>
        <dbReference type="SAM" id="Phobius"/>
    </source>
</evidence>
<dbReference type="InterPro" id="IPR051201">
    <property type="entry name" value="Chloro_Bact_Ser_Proteases"/>
</dbReference>
<feature type="domain" description="Lysozyme inhibitor LprI-like N-terminal" evidence="5">
    <location>
        <begin position="41"/>
        <end position="114"/>
    </location>
</feature>
<accession>A0A6N7EY11</accession>
<dbReference type="InterPro" id="IPR043504">
    <property type="entry name" value="Peptidase_S1_PA_chymotrypsin"/>
</dbReference>
<evidence type="ECO:0000259" key="5">
    <source>
        <dbReference type="Pfam" id="PF07007"/>
    </source>
</evidence>
<dbReference type="SUPFAM" id="SSF50494">
    <property type="entry name" value="Trypsin-like serine proteases"/>
    <property type="match status" value="1"/>
</dbReference>
<reference evidence="6 7" key="1">
    <citation type="submission" date="2019-10" db="EMBL/GenBank/DDBJ databases">
        <title>Cardiobacteriales fam. a chemoheterotrophic member of the order Cardiobacteriales, and proposal of Cardiobacteriales fam. nov.</title>
        <authorList>
            <person name="Wang C."/>
        </authorList>
    </citation>
    <scope>NUCLEOTIDE SEQUENCE [LARGE SCALE GENOMIC DNA]</scope>
    <source>
        <strain evidence="6 7">ML27</strain>
    </source>
</reference>
<keyword evidence="4" id="KW-0812">Transmembrane</keyword>
<dbReference type="Gene3D" id="2.40.10.10">
    <property type="entry name" value="Trypsin-like serine proteases"/>
    <property type="match status" value="2"/>
</dbReference>
<dbReference type="GO" id="GO:0004252">
    <property type="term" value="F:serine-type endopeptidase activity"/>
    <property type="evidence" value="ECO:0007669"/>
    <property type="project" value="InterPro"/>
</dbReference>
<dbReference type="InterPro" id="IPR009739">
    <property type="entry name" value="LprI-like_N"/>
</dbReference>
<dbReference type="InterPro" id="IPR001940">
    <property type="entry name" value="Peptidase_S1C"/>
</dbReference>
<evidence type="ECO:0000256" key="3">
    <source>
        <dbReference type="ARBA" id="ARBA00022801"/>
    </source>
</evidence>
<evidence type="ECO:0000313" key="7">
    <source>
        <dbReference type="Proteomes" id="UP000471298"/>
    </source>
</evidence>
<proteinExistence type="inferred from homology"/>
<dbReference type="EMBL" id="WHNW01000007">
    <property type="protein sequence ID" value="MPV86430.1"/>
    <property type="molecule type" value="Genomic_DNA"/>
</dbReference>
<dbReference type="PANTHER" id="PTHR43343">
    <property type="entry name" value="PEPTIDASE S12"/>
    <property type="match status" value="1"/>
</dbReference>
<evidence type="ECO:0000256" key="2">
    <source>
        <dbReference type="ARBA" id="ARBA00022670"/>
    </source>
</evidence>
<dbReference type="Pfam" id="PF07007">
    <property type="entry name" value="LprI"/>
    <property type="match status" value="1"/>
</dbReference>
<protein>
    <submittedName>
        <fullName evidence="6">DUF1311 domain-containing protein</fullName>
    </submittedName>
</protein>
<comment type="similarity">
    <text evidence="1">Belongs to the peptidase S1C family.</text>
</comment>
<name>A0A6N7EY11_9GAMM</name>
<keyword evidence="4" id="KW-1133">Transmembrane helix</keyword>
<dbReference type="Gene3D" id="1.20.1270.180">
    <property type="match status" value="1"/>
</dbReference>
<keyword evidence="4" id="KW-0472">Membrane</keyword>
<feature type="transmembrane region" description="Helical" evidence="4">
    <location>
        <begin position="16"/>
        <end position="36"/>
    </location>
</feature>